<keyword evidence="4" id="KW-0812">Transmembrane</keyword>
<dbReference type="OrthoDB" id="422827at2759"/>
<feature type="transmembrane region" description="Helical" evidence="4">
    <location>
        <begin position="209"/>
        <end position="232"/>
    </location>
</feature>
<dbReference type="Pfam" id="PF14360">
    <property type="entry name" value="PAP2_C"/>
    <property type="match status" value="1"/>
</dbReference>
<name>A0A7J6MZN9_PERCH</name>
<dbReference type="Proteomes" id="UP000591131">
    <property type="component" value="Unassembled WGS sequence"/>
</dbReference>
<dbReference type="InterPro" id="IPR011044">
    <property type="entry name" value="Quino_amine_DH_bsu"/>
</dbReference>
<feature type="repeat" description="WD" evidence="2">
    <location>
        <begin position="756"/>
        <end position="793"/>
    </location>
</feature>
<dbReference type="InterPro" id="IPR051242">
    <property type="entry name" value="WD-EF-hand_domain"/>
</dbReference>
<accession>A0A7J6MZN9</accession>
<dbReference type="PANTHER" id="PTHR44324:SF4">
    <property type="entry name" value="WD40 REPEAT DOMAIN 95"/>
    <property type="match status" value="1"/>
</dbReference>
<dbReference type="PROSITE" id="PS50082">
    <property type="entry name" value="WD_REPEATS_2"/>
    <property type="match status" value="1"/>
</dbReference>
<feature type="transmembrane region" description="Helical" evidence="4">
    <location>
        <begin position="102"/>
        <end position="122"/>
    </location>
</feature>
<evidence type="ECO:0000256" key="4">
    <source>
        <dbReference type="SAM" id="Phobius"/>
    </source>
</evidence>
<proteinExistence type="predicted"/>
<dbReference type="InterPro" id="IPR001680">
    <property type="entry name" value="WD40_rpt"/>
</dbReference>
<feature type="transmembrane region" description="Helical" evidence="4">
    <location>
        <begin position="183"/>
        <end position="203"/>
    </location>
</feature>
<evidence type="ECO:0000259" key="5">
    <source>
        <dbReference type="Pfam" id="PF14360"/>
    </source>
</evidence>
<dbReference type="SUPFAM" id="SSF50978">
    <property type="entry name" value="WD40 repeat-like"/>
    <property type="match status" value="2"/>
</dbReference>
<evidence type="ECO:0000256" key="1">
    <source>
        <dbReference type="ARBA" id="ARBA00022737"/>
    </source>
</evidence>
<keyword evidence="2" id="KW-0853">WD repeat</keyword>
<dbReference type="InterPro" id="IPR025749">
    <property type="entry name" value="Sphingomyelin_synth-like_dom"/>
</dbReference>
<comment type="caution">
    <text evidence="6">The sequence shown here is derived from an EMBL/GenBank/DDBJ whole genome shotgun (WGS) entry which is preliminary data.</text>
</comment>
<dbReference type="PANTHER" id="PTHR44324">
    <property type="entry name" value="WD40 REPEAT DOMAIN 95"/>
    <property type="match status" value="1"/>
</dbReference>
<feature type="transmembrane region" description="Helical" evidence="4">
    <location>
        <begin position="68"/>
        <end position="90"/>
    </location>
</feature>
<feature type="compositionally biased region" description="Basic and acidic residues" evidence="3">
    <location>
        <begin position="1448"/>
        <end position="1461"/>
    </location>
</feature>
<feature type="region of interest" description="Disordered" evidence="3">
    <location>
        <begin position="1431"/>
        <end position="1461"/>
    </location>
</feature>
<keyword evidence="1" id="KW-0677">Repeat</keyword>
<sequence>MVSSRLLPAVGAWALGMMINSVVNVWAQYRADYYWPRDPQTGLVINPTVLPDLGFELLPQYSSDGLGFSLPDTCMLLCMVLAIGRLFFAFKPSRASIIIKRALLLSSASYLGRALCVPVTMLPNPDPMCMPRLVDGSPFWSVMLMPFGLSHTCADVFYSGHSIPITLSIMVWSTYSRTWREKLFGIGFGVFSLLVIICTHFHYTIDVIYGVGVTSIVWLLYHYALTIPAVVLNSHFLMFWEFDAFVRGAAPSAPPVSPDAGRVRLTNESARHSLLADIESGCGVSSEVRLQTLYTGIVPLKFSEDPRLLWGTRMDGGDGSWSTIRGGITGPSQSTFRSHQCISRVGGESNTQTSASSHGSMTAAGLALNAMTAEVTAKSLFSRVGRRGIARLKDRVAKLGGALSREQFIYVMLKGMMMDEDGDALPEQLTEEQELRVVEELLRWYDELDVDGSGSLGWEGIATLVMGKGINKGAIKELTLSRFVPSKSCTDTGLHTSSIMLVKHLEGPKMDKVAYYHQGSTALEIATVDLAPRASLDTETDGEEPCTILYFMYLPDWSNIVISGSDMSLRFYDCRDLTRSSLGGLLNRPKFRLSRKVKVPSAQRCMCWSMSSQTLFTADNDGCIYAWDVEAILGPSSGGTMALRRPKMREANGVDDSGREGPSIITLSVPRANVGDQMSDSDRHRAFLTQAMDATERIAIEALHSSGEEQEYFAKARVPWVTCLMELPAIGLLASCGLNNLIVLWDAYSGCRKRVLMGHTRAVTCMTFSSSNNNPTNVCLLSGGFDYSILVWNPYYSEPLSSIKSHQAPIQAVEVLPDVPGLDDIHRVVSIDSIACIKVHDIGTGQQLQSLPIPDISLLNDFALIQSASSRFNGGGLLVRAVACARQFRVFDLSSAELDHNPDATEGLVACVGDTNPGPVTCARIYTVIVTNQAYNILLTASGNVVRSWSISHNMSMSLASVIKHTSEVSCFCLGDRGLKVFVGDYHGGIAAYNHYTGARLHEYSPHSSPVIDIHYGPSGDHILFSASSDNRIKVHDELSVLKSIPSTESDPEMDEIGRGAEATVLRTAHNLHLQPLTAIAFSLCGELVAFGSIDAVISVRSFEQLAFMGHCIGHRSEITALCFLDPLALLASADLHGNIAIWGLPPSPLELQFKCLYRFMNIRSLAKTIPVSAIDFTLTGVCSSSRVFTASTPCEVWQAEAPMLTVTPRDGRCTRAPYTRSVTGGFDKETLEDLEEDRRFFSTQPPETSRGCGYPLSLTVVTGDEEGCIKCWNCTQFIQSPELLECGLHPPSDSTAYRSRNPHWRGTCDGAEMADLSGRKVSKLGHRMPTLLQGRRLVTMERTWRAHEEAISSVQVVVDPRVVITVGVGEGCKIWSWDGLMIRVINPVENTAPSKSPRRSYAPPLEVSVNSSRGKDRQIEALIKRVKSITEGDPVETKSHRKSILQRVKELKDRRCDTKQ</sequence>
<evidence type="ECO:0000256" key="3">
    <source>
        <dbReference type="SAM" id="MobiDB-lite"/>
    </source>
</evidence>
<dbReference type="SUPFAM" id="SSF50969">
    <property type="entry name" value="YVTN repeat-like/Quinoprotein amine dehydrogenase"/>
    <property type="match status" value="1"/>
</dbReference>
<organism evidence="6 7">
    <name type="scientific">Perkinsus chesapeaki</name>
    <name type="common">Clam parasite</name>
    <name type="synonym">Perkinsus andrewsi</name>
    <dbReference type="NCBI Taxonomy" id="330153"/>
    <lineage>
        <taxon>Eukaryota</taxon>
        <taxon>Sar</taxon>
        <taxon>Alveolata</taxon>
        <taxon>Perkinsozoa</taxon>
        <taxon>Perkinsea</taxon>
        <taxon>Perkinsida</taxon>
        <taxon>Perkinsidae</taxon>
        <taxon>Perkinsus</taxon>
    </lineage>
</organism>
<keyword evidence="7" id="KW-1185">Reference proteome</keyword>
<gene>
    <name evidence="6" type="ORF">FOL47_003550</name>
</gene>
<evidence type="ECO:0000256" key="2">
    <source>
        <dbReference type="PROSITE-ProRule" id="PRU00221"/>
    </source>
</evidence>
<dbReference type="EMBL" id="JAAPAO010000021">
    <property type="protein sequence ID" value="KAF4677099.1"/>
    <property type="molecule type" value="Genomic_DNA"/>
</dbReference>
<dbReference type="CDD" id="cd01610">
    <property type="entry name" value="PAP2_like"/>
    <property type="match status" value="1"/>
</dbReference>
<keyword evidence="4" id="KW-1133">Transmembrane helix</keyword>
<feature type="region of interest" description="Disordered" evidence="3">
    <location>
        <begin position="1391"/>
        <end position="1415"/>
    </location>
</feature>
<reference evidence="6 7" key="1">
    <citation type="submission" date="2020-04" db="EMBL/GenBank/DDBJ databases">
        <title>Perkinsus chesapeaki whole genome sequence.</title>
        <authorList>
            <person name="Bogema D.R."/>
        </authorList>
    </citation>
    <scope>NUCLEOTIDE SEQUENCE [LARGE SCALE GENOMIC DNA]</scope>
    <source>
        <strain evidence="6">ATCC PRA-425</strain>
    </source>
</reference>
<evidence type="ECO:0000313" key="7">
    <source>
        <dbReference type="Proteomes" id="UP000591131"/>
    </source>
</evidence>
<dbReference type="Pfam" id="PF00400">
    <property type="entry name" value="WD40"/>
    <property type="match status" value="3"/>
</dbReference>
<evidence type="ECO:0000313" key="6">
    <source>
        <dbReference type="EMBL" id="KAF4677099.1"/>
    </source>
</evidence>
<dbReference type="SMART" id="SM00320">
    <property type="entry name" value="WD40"/>
    <property type="match status" value="10"/>
</dbReference>
<dbReference type="Gene3D" id="2.130.10.10">
    <property type="entry name" value="YVTN repeat-like/Quinoprotein amine dehydrogenase"/>
    <property type="match status" value="4"/>
</dbReference>
<feature type="domain" description="Sphingomyelin synthase-like" evidence="5">
    <location>
        <begin position="152"/>
        <end position="223"/>
    </location>
</feature>
<protein>
    <recommendedName>
        <fullName evidence="5">Sphingomyelin synthase-like domain-containing protein</fullName>
    </recommendedName>
</protein>
<dbReference type="InterPro" id="IPR036322">
    <property type="entry name" value="WD40_repeat_dom_sf"/>
</dbReference>
<keyword evidence="4" id="KW-0472">Membrane</keyword>
<dbReference type="InterPro" id="IPR015943">
    <property type="entry name" value="WD40/YVTN_repeat-like_dom_sf"/>
</dbReference>